<protein>
    <submittedName>
        <fullName evidence="1">Uncharacterized protein</fullName>
    </submittedName>
</protein>
<dbReference type="EMBL" id="LN829119">
    <property type="protein sequence ID" value="CPR19489.1"/>
    <property type="molecule type" value="Genomic_DNA"/>
</dbReference>
<dbReference type="KEGG" id="fil:BN1229_v1_2190"/>
<keyword evidence="2" id="KW-1185">Reference proteome</keyword>
<proteinExistence type="predicted"/>
<organism evidence="1 2">
    <name type="scientific">Candidatus Filomicrobium marinum</name>
    <dbReference type="NCBI Taxonomy" id="1608628"/>
    <lineage>
        <taxon>Bacteria</taxon>
        <taxon>Pseudomonadati</taxon>
        <taxon>Pseudomonadota</taxon>
        <taxon>Alphaproteobacteria</taxon>
        <taxon>Hyphomicrobiales</taxon>
        <taxon>Hyphomicrobiaceae</taxon>
        <taxon>Filomicrobium</taxon>
    </lineage>
</organism>
<evidence type="ECO:0000313" key="1">
    <source>
        <dbReference type="EMBL" id="CPR19489.1"/>
    </source>
</evidence>
<name>A0A0D6JGA9_9HYPH</name>
<dbReference type="KEGG" id="fiy:BN1229_v1_2190"/>
<evidence type="ECO:0000313" key="2">
    <source>
        <dbReference type="Proteomes" id="UP000033187"/>
    </source>
</evidence>
<dbReference type="Proteomes" id="UP000033187">
    <property type="component" value="Chromosome 1"/>
</dbReference>
<dbReference type="AlphaFoldDB" id="A0A0D6JGA9"/>
<sequence>MYLPQRRVLKKEFGRASGRVPDETRASPPAVEQISADTDIRAFRRCMSCTFQSDD</sequence>
<reference evidence="2" key="1">
    <citation type="submission" date="2015-02" db="EMBL/GenBank/DDBJ databases">
        <authorList>
            <person name="Chooi Y.-H."/>
        </authorList>
    </citation>
    <scope>NUCLEOTIDE SEQUENCE [LARGE SCALE GENOMIC DNA]</scope>
    <source>
        <strain evidence="2">strain Y</strain>
    </source>
</reference>
<gene>
    <name evidence="1" type="ORF">YBN1229_v1_2190</name>
</gene>
<accession>A0A0D6JGA9</accession>